<proteinExistence type="predicted"/>
<protein>
    <submittedName>
        <fullName evidence="1">Uncharacterized protein</fullName>
    </submittedName>
</protein>
<reference evidence="1" key="1">
    <citation type="journal article" date="2020" name="Stud. Mycol.">
        <title>101 Dothideomycetes genomes: a test case for predicting lifestyles and emergence of pathogens.</title>
        <authorList>
            <person name="Haridas S."/>
            <person name="Albert R."/>
            <person name="Binder M."/>
            <person name="Bloem J."/>
            <person name="Labutti K."/>
            <person name="Salamov A."/>
            <person name="Andreopoulos B."/>
            <person name="Baker S."/>
            <person name="Barry K."/>
            <person name="Bills G."/>
            <person name="Bluhm B."/>
            <person name="Cannon C."/>
            <person name="Castanera R."/>
            <person name="Culley D."/>
            <person name="Daum C."/>
            <person name="Ezra D."/>
            <person name="Gonzalez J."/>
            <person name="Henrissat B."/>
            <person name="Kuo A."/>
            <person name="Liang C."/>
            <person name="Lipzen A."/>
            <person name="Lutzoni F."/>
            <person name="Magnuson J."/>
            <person name="Mondo S."/>
            <person name="Nolan M."/>
            <person name="Ohm R."/>
            <person name="Pangilinan J."/>
            <person name="Park H.-J."/>
            <person name="Ramirez L."/>
            <person name="Alfaro M."/>
            <person name="Sun H."/>
            <person name="Tritt A."/>
            <person name="Yoshinaga Y."/>
            <person name="Zwiers L.-H."/>
            <person name="Turgeon B."/>
            <person name="Goodwin S."/>
            <person name="Spatafora J."/>
            <person name="Crous P."/>
            <person name="Grigoriev I."/>
        </authorList>
    </citation>
    <scope>NUCLEOTIDE SEQUENCE</scope>
    <source>
        <strain evidence="1">ATCC 74209</strain>
    </source>
</reference>
<organism evidence="1 2">
    <name type="scientific">Delitschia confertaspora ATCC 74209</name>
    <dbReference type="NCBI Taxonomy" id="1513339"/>
    <lineage>
        <taxon>Eukaryota</taxon>
        <taxon>Fungi</taxon>
        <taxon>Dikarya</taxon>
        <taxon>Ascomycota</taxon>
        <taxon>Pezizomycotina</taxon>
        <taxon>Dothideomycetes</taxon>
        <taxon>Pleosporomycetidae</taxon>
        <taxon>Pleosporales</taxon>
        <taxon>Delitschiaceae</taxon>
        <taxon>Delitschia</taxon>
    </lineage>
</organism>
<name>A0A9P4JHQ9_9PLEO</name>
<sequence length="100" mass="10996">MAAVLSRILLCVPFSVIYHAHHRTASARSIPSSTSSPLSGTFVAATATWSVRKASNQGAFNDCHTMWKTNRGISSKRIIRLPALISHRSRMRGFRATRGD</sequence>
<gene>
    <name evidence="1" type="ORF">GQ43DRAFT_442475</name>
</gene>
<keyword evidence="2" id="KW-1185">Reference proteome</keyword>
<dbReference type="EMBL" id="ML994076">
    <property type="protein sequence ID" value="KAF2199420.1"/>
    <property type="molecule type" value="Genomic_DNA"/>
</dbReference>
<evidence type="ECO:0000313" key="2">
    <source>
        <dbReference type="Proteomes" id="UP000799536"/>
    </source>
</evidence>
<dbReference type="AlphaFoldDB" id="A0A9P4JHQ9"/>
<dbReference type="Proteomes" id="UP000799536">
    <property type="component" value="Unassembled WGS sequence"/>
</dbReference>
<accession>A0A9P4JHQ9</accession>
<evidence type="ECO:0000313" key="1">
    <source>
        <dbReference type="EMBL" id="KAF2199420.1"/>
    </source>
</evidence>
<comment type="caution">
    <text evidence="1">The sequence shown here is derived from an EMBL/GenBank/DDBJ whole genome shotgun (WGS) entry which is preliminary data.</text>
</comment>